<reference evidence="2" key="1">
    <citation type="submission" date="2021-01" db="EMBL/GenBank/DDBJ databases">
        <authorList>
            <person name="Corre E."/>
            <person name="Pelletier E."/>
            <person name="Niang G."/>
            <person name="Scheremetjew M."/>
            <person name="Finn R."/>
            <person name="Kale V."/>
            <person name="Holt S."/>
            <person name="Cochrane G."/>
            <person name="Meng A."/>
            <person name="Brown T."/>
            <person name="Cohen L."/>
        </authorList>
    </citation>
    <scope>NUCLEOTIDE SEQUENCE</scope>
    <source>
        <strain evidence="2">CCMP3105</strain>
    </source>
</reference>
<evidence type="ECO:0000313" key="2">
    <source>
        <dbReference type="EMBL" id="CAE4587831.1"/>
    </source>
</evidence>
<evidence type="ECO:0008006" key="3">
    <source>
        <dbReference type="Google" id="ProtNLM"/>
    </source>
</evidence>
<dbReference type="EMBL" id="HBNR01032987">
    <property type="protein sequence ID" value="CAE4587831.1"/>
    <property type="molecule type" value="Transcribed_RNA"/>
</dbReference>
<name>A0A7S4QNY7_9DINO</name>
<proteinExistence type="predicted"/>
<dbReference type="PANTHER" id="PTHR10501">
    <property type="entry name" value="U1 SMALL NUCLEAR RIBONUCLEOPROTEIN A/U2 SMALL NUCLEAR RIBONUCLEOPROTEIN B"/>
    <property type="match status" value="1"/>
</dbReference>
<dbReference type="InterPro" id="IPR035979">
    <property type="entry name" value="RBD_domain_sf"/>
</dbReference>
<dbReference type="Gene3D" id="3.30.70.330">
    <property type="match status" value="1"/>
</dbReference>
<keyword evidence="1" id="KW-0694">RNA-binding</keyword>
<organism evidence="2">
    <name type="scientific">Alexandrium monilatum</name>
    <dbReference type="NCBI Taxonomy" id="311494"/>
    <lineage>
        <taxon>Eukaryota</taxon>
        <taxon>Sar</taxon>
        <taxon>Alveolata</taxon>
        <taxon>Dinophyceae</taxon>
        <taxon>Gonyaulacales</taxon>
        <taxon>Pyrocystaceae</taxon>
        <taxon>Alexandrium</taxon>
    </lineage>
</organism>
<evidence type="ECO:0000256" key="1">
    <source>
        <dbReference type="ARBA" id="ARBA00022884"/>
    </source>
</evidence>
<dbReference type="InterPro" id="IPR012677">
    <property type="entry name" value="Nucleotide-bd_a/b_plait_sf"/>
</dbReference>
<accession>A0A7S4QNY7</accession>
<dbReference type="SUPFAM" id="SSF54928">
    <property type="entry name" value="RNA-binding domain, RBD"/>
    <property type="match status" value="1"/>
</dbReference>
<dbReference type="GO" id="GO:0003723">
    <property type="term" value="F:RNA binding"/>
    <property type="evidence" value="ECO:0007669"/>
    <property type="project" value="UniProtKB-KW"/>
</dbReference>
<protein>
    <recommendedName>
        <fullName evidence="3">RRM domain-containing protein</fullName>
    </recommendedName>
</protein>
<sequence length="362" mass="39291">MAAMRTICIVGFPAEAQPRELKNLCRFMTGFEGAHVAFAGPGQSSALFVKFVSPEIARNAMDMLHGAPFDVDAPQVILKVEYARREMEVRPNSLLPAPMVALTPPPAGDRNMALARPPAAIAPPGGVHMTDQAPPNVDAYPPVHRPVAPLAAPPPQVPGPNGQMIRVGLTGGELTTIVVLRLKEKGFIPEELMQWFQQRPGFLTLHVNERIDGLFVKFGSGTAAERAMEDANAQNFGCEWARRNLDDDIGPNRAVAPPSAFPQPVAALPPAAPSGYIAAKRQRSNLGELNTITILGIRDKELAPEMLQQWFSQKPGFVAMQINERINGVFAKFSDQASAMAVLEEANAMQWGAEWARRNLDI</sequence>
<gene>
    <name evidence="2" type="ORF">AMON00008_LOCUS22633</name>
</gene>
<dbReference type="AlphaFoldDB" id="A0A7S4QNY7"/>